<keyword evidence="2" id="KW-1185">Reference proteome</keyword>
<proteinExistence type="predicted"/>
<protein>
    <submittedName>
        <fullName evidence="1">Uncharacterized protein</fullName>
    </submittedName>
</protein>
<evidence type="ECO:0000313" key="2">
    <source>
        <dbReference type="Proteomes" id="UP000252519"/>
    </source>
</evidence>
<dbReference type="OrthoDB" id="10430130at2759"/>
<sequence>MIAHHYMKQRVFNGNRYRHRRERRHWQHGRMSRCFLTVFLAVGLTPVRGQGSVYTLLKDVTEFSDYDFDVLRETILEHGLPRVDMIRTTNPEVARKIEDFNARYDTLLYSGKRFIDQLFAYAVRERIRGESRSTTWNG</sequence>
<dbReference type="Proteomes" id="UP000252519">
    <property type="component" value="Unassembled WGS sequence"/>
</dbReference>
<evidence type="ECO:0000313" key="1">
    <source>
        <dbReference type="EMBL" id="RCN43856.1"/>
    </source>
</evidence>
<name>A0A368GHK5_ANCCA</name>
<organism evidence="1 2">
    <name type="scientific">Ancylostoma caninum</name>
    <name type="common">Dog hookworm</name>
    <dbReference type="NCBI Taxonomy" id="29170"/>
    <lineage>
        <taxon>Eukaryota</taxon>
        <taxon>Metazoa</taxon>
        <taxon>Ecdysozoa</taxon>
        <taxon>Nematoda</taxon>
        <taxon>Chromadorea</taxon>
        <taxon>Rhabditida</taxon>
        <taxon>Rhabditina</taxon>
        <taxon>Rhabditomorpha</taxon>
        <taxon>Strongyloidea</taxon>
        <taxon>Ancylostomatidae</taxon>
        <taxon>Ancylostomatinae</taxon>
        <taxon>Ancylostoma</taxon>
    </lineage>
</organism>
<reference evidence="1 2" key="1">
    <citation type="submission" date="2014-10" db="EMBL/GenBank/DDBJ databases">
        <title>Draft genome of the hookworm Ancylostoma caninum.</title>
        <authorList>
            <person name="Mitreva M."/>
        </authorList>
    </citation>
    <scope>NUCLEOTIDE SEQUENCE [LARGE SCALE GENOMIC DNA]</scope>
    <source>
        <strain evidence="1 2">Baltimore</strain>
    </source>
</reference>
<accession>A0A368GHK5</accession>
<gene>
    <name evidence="1" type="ORF">ANCCAN_10128</name>
</gene>
<dbReference type="EMBL" id="JOJR01000144">
    <property type="protein sequence ID" value="RCN43856.1"/>
    <property type="molecule type" value="Genomic_DNA"/>
</dbReference>
<comment type="caution">
    <text evidence="1">The sequence shown here is derived from an EMBL/GenBank/DDBJ whole genome shotgun (WGS) entry which is preliminary data.</text>
</comment>
<dbReference type="AlphaFoldDB" id="A0A368GHK5"/>